<dbReference type="InterPro" id="IPR012337">
    <property type="entry name" value="RNaseH-like_sf"/>
</dbReference>
<protein>
    <recommendedName>
        <fullName evidence="2">Integrase catalytic domain-containing protein</fullName>
    </recommendedName>
</protein>
<evidence type="ECO:0000256" key="1">
    <source>
        <dbReference type="SAM" id="MobiDB-lite"/>
    </source>
</evidence>
<proteinExistence type="predicted"/>
<evidence type="ECO:0000313" key="3">
    <source>
        <dbReference type="EMBL" id="CAF0968301.1"/>
    </source>
</evidence>
<dbReference type="SUPFAM" id="SSF53098">
    <property type="entry name" value="Ribonuclease H-like"/>
    <property type="match status" value="1"/>
</dbReference>
<dbReference type="EMBL" id="CAJOBA010005319">
    <property type="protein sequence ID" value="CAF3739939.1"/>
    <property type="molecule type" value="Genomic_DNA"/>
</dbReference>
<feature type="non-terminal residue" evidence="4">
    <location>
        <position position="1"/>
    </location>
</feature>
<dbReference type="InterPro" id="IPR036397">
    <property type="entry name" value="RNaseH_sf"/>
</dbReference>
<dbReference type="PANTHER" id="PTHR37984:SF5">
    <property type="entry name" value="PROTEIN NYNRIN-LIKE"/>
    <property type="match status" value="1"/>
</dbReference>
<feature type="domain" description="Integrase catalytic" evidence="2">
    <location>
        <begin position="82"/>
        <end position="253"/>
    </location>
</feature>
<dbReference type="Proteomes" id="UP000677228">
    <property type="component" value="Unassembled WGS sequence"/>
</dbReference>
<evidence type="ECO:0000259" key="2">
    <source>
        <dbReference type="PROSITE" id="PS50994"/>
    </source>
</evidence>
<dbReference type="GO" id="GO:0015074">
    <property type="term" value="P:DNA integration"/>
    <property type="evidence" value="ECO:0007669"/>
    <property type="project" value="InterPro"/>
</dbReference>
<feature type="region of interest" description="Disordered" evidence="1">
    <location>
        <begin position="355"/>
        <end position="376"/>
    </location>
</feature>
<comment type="caution">
    <text evidence="4">The sequence shown here is derived from an EMBL/GenBank/DDBJ whole genome shotgun (WGS) entry which is preliminary data.</text>
</comment>
<name>A0A8S2IBY4_9BILA</name>
<dbReference type="GO" id="GO:0003676">
    <property type="term" value="F:nucleic acid binding"/>
    <property type="evidence" value="ECO:0007669"/>
    <property type="project" value="InterPro"/>
</dbReference>
<sequence length="471" mass="53039">MATLGVAGNDIVCCCKAKKPVCIFESFYNVIDECHNNISHGGRHKIVYEINSHYSWLPRFAVDIFLKQCLPCQLRKPIKHHVVSKPIISLGVMIRLQLDLIDMRTRPDKVSENVVYNWILNCIDHYSKFCWAFPLKNKTAVDVSVKLRGLFVTFGPPRLLHSDNDREFVANVITELKLLFPNMGFIRGRPRHPQSQGCIERANGVLCDALGKWMTQNDTTHWSEGLLPVAYGINTRMSSTIKTSPYQVMFGQAPRLESDFWKLVAQDEILDEEDLPTPVALGGDVDDDVVISKERDTTWDDVIDPDVTKLVQKLTDEALSNSLIDIISPTRNCTSSIGINNSFVDNLISFDSPPENTALSSTQPSSSSLPSTSSRHDLIRQTATNNYLTSASKRMKLHHNYVDKLTDKFNINDCVEVQIHTAGRTNTDPKLLPCIVIEKNKKGDSTVFKLARQYGVLQNSFSVDHFVELKS</sequence>
<dbReference type="Pfam" id="PF17921">
    <property type="entry name" value="Integrase_H2C2"/>
    <property type="match status" value="1"/>
</dbReference>
<dbReference type="InterPro" id="IPR050951">
    <property type="entry name" value="Retrovirus_Pol_polyprotein"/>
</dbReference>
<dbReference type="EMBL" id="CAJNOK010005314">
    <property type="protein sequence ID" value="CAF0968301.1"/>
    <property type="molecule type" value="Genomic_DNA"/>
</dbReference>
<dbReference type="Proteomes" id="UP000682733">
    <property type="component" value="Unassembled WGS sequence"/>
</dbReference>
<evidence type="ECO:0000313" key="4">
    <source>
        <dbReference type="EMBL" id="CAF3739939.1"/>
    </source>
</evidence>
<organism evidence="4 5">
    <name type="scientific">Didymodactylos carnosus</name>
    <dbReference type="NCBI Taxonomy" id="1234261"/>
    <lineage>
        <taxon>Eukaryota</taxon>
        <taxon>Metazoa</taxon>
        <taxon>Spiralia</taxon>
        <taxon>Gnathifera</taxon>
        <taxon>Rotifera</taxon>
        <taxon>Eurotatoria</taxon>
        <taxon>Bdelloidea</taxon>
        <taxon>Philodinida</taxon>
        <taxon>Philodinidae</taxon>
        <taxon>Didymodactylos</taxon>
    </lineage>
</organism>
<dbReference type="Gene3D" id="3.30.420.10">
    <property type="entry name" value="Ribonuclease H-like superfamily/Ribonuclease H"/>
    <property type="match status" value="1"/>
</dbReference>
<reference evidence="4" key="1">
    <citation type="submission" date="2021-02" db="EMBL/GenBank/DDBJ databases">
        <authorList>
            <person name="Nowell W R."/>
        </authorList>
    </citation>
    <scope>NUCLEOTIDE SEQUENCE</scope>
</reference>
<dbReference type="AlphaFoldDB" id="A0A8S2IBY4"/>
<dbReference type="PANTHER" id="PTHR37984">
    <property type="entry name" value="PROTEIN CBG26694"/>
    <property type="match status" value="1"/>
</dbReference>
<dbReference type="PROSITE" id="PS50994">
    <property type="entry name" value="INTEGRASE"/>
    <property type="match status" value="1"/>
</dbReference>
<evidence type="ECO:0000313" key="5">
    <source>
        <dbReference type="Proteomes" id="UP000682733"/>
    </source>
</evidence>
<gene>
    <name evidence="3" type="ORF">OVA965_LOCUS12965</name>
    <name evidence="4" type="ORF">TMI583_LOCUS12968</name>
</gene>
<dbReference type="InterPro" id="IPR001584">
    <property type="entry name" value="Integrase_cat-core"/>
</dbReference>
<dbReference type="InterPro" id="IPR041588">
    <property type="entry name" value="Integrase_H2C2"/>
</dbReference>
<feature type="compositionally biased region" description="Low complexity" evidence="1">
    <location>
        <begin position="359"/>
        <end position="373"/>
    </location>
</feature>
<accession>A0A8S2IBY4</accession>